<proteinExistence type="predicted"/>
<sequence length="175" mass="19543">LDEEQLLFLTGGQPNTFDDDVDEGLVQDMAQNEDNIFQDYQRNTFESDVDEAPTAQTMFMANLSSAGPVYDEAGPSYDSDALSEILPPWKQAEKIYLLGSNKWYQSLLRALTKEEFFSPFNPTSLTTMSDDDSLVNSVHEGDAPKLKITPPPPQITTVTSLSAKFPYLNKGEYDI</sequence>
<dbReference type="EMBL" id="BKCJ010443980">
    <property type="protein sequence ID" value="GFA55097.1"/>
    <property type="molecule type" value="Genomic_DNA"/>
</dbReference>
<gene>
    <name evidence="1" type="ORF">Tci_627069</name>
</gene>
<dbReference type="AlphaFoldDB" id="A0A699JST3"/>
<evidence type="ECO:0000313" key="1">
    <source>
        <dbReference type="EMBL" id="GFA55097.1"/>
    </source>
</evidence>
<organism evidence="1">
    <name type="scientific">Tanacetum cinerariifolium</name>
    <name type="common">Dalmatian daisy</name>
    <name type="synonym">Chrysanthemum cinerariifolium</name>
    <dbReference type="NCBI Taxonomy" id="118510"/>
    <lineage>
        <taxon>Eukaryota</taxon>
        <taxon>Viridiplantae</taxon>
        <taxon>Streptophyta</taxon>
        <taxon>Embryophyta</taxon>
        <taxon>Tracheophyta</taxon>
        <taxon>Spermatophyta</taxon>
        <taxon>Magnoliopsida</taxon>
        <taxon>eudicotyledons</taxon>
        <taxon>Gunneridae</taxon>
        <taxon>Pentapetalae</taxon>
        <taxon>asterids</taxon>
        <taxon>campanulids</taxon>
        <taxon>Asterales</taxon>
        <taxon>Asteraceae</taxon>
        <taxon>Asteroideae</taxon>
        <taxon>Anthemideae</taxon>
        <taxon>Anthemidinae</taxon>
        <taxon>Tanacetum</taxon>
    </lineage>
</organism>
<protein>
    <submittedName>
        <fullName evidence="1">Retrovirus-related Pol polyprotein from transposon TNT 1-94</fullName>
    </submittedName>
</protein>
<accession>A0A699JST3</accession>
<feature type="non-terminal residue" evidence="1">
    <location>
        <position position="1"/>
    </location>
</feature>
<name>A0A699JST3_TANCI</name>
<comment type="caution">
    <text evidence="1">The sequence shown here is derived from an EMBL/GenBank/DDBJ whole genome shotgun (WGS) entry which is preliminary data.</text>
</comment>
<reference evidence="1" key="1">
    <citation type="journal article" date="2019" name="Sci. Rep.">
        <title>Draft genome of Tanacetum cinerariifolium, the natural source of mosquito coil.</title>
        <authorList>
            <person name="Yamashiro T."/>
            <person name="Shiraishi A."/>
            <person name="Satake H."/>
            <person name="Nakayama K."/>
        </authorList>
    </citation>
    <scope>NUCLEOTIDE SEQUENCE</scope>
</reference>